<feature type="region of interest" description="Disordered" evidence="1">
    <location>
        <begin position="1"/>
        <end position="38"/>
    </location>
</feature>
<accession>A0AAV4PVZ8</accession>
<sequence>MRLNAASSAKDMDTPACNVPTGNAAGSVPNTTTQGSALQRQKDVLIAAPSTKLQRKSTTQNIGHLTTSVTYTKKGFTA</sequence>
<gene>
    <name evidence="2" type="ORF">CEXT_145321</name>
</gene>
<dbReference type="Proteomes" id="UP001054945">
    <property type="component" value="Unassembled WGS sequence"/>
</dbReference>
<evidence type="ECO:0000256" key="1">
    <source>
        <dbReference type="SAM" id="MobiDB-lite"/>
    </source>
</evidence>
<comment type="caution">
    <text evidence="2">The sequence shown here is derived from an EMBL/GenBank/DDBJ whole genome shotgun (WGS) entry which is preliminary data.</text>
</comment>
<keyword evidence="3" id="KW-1185">Reference proteome</keyword>
<evidence type="ECO:0000313" key="2">
    <source>
        <dbReference type="EMBL" id="GIY00354.1"/>
    </source>
</evidence>
<evidence type="ECO:0000313" key="3">
    <source>
        <dbReference type="Proteomes" id="UP001054945"/>
    </source>
</evidence>
<proteinExistence type="predicted"/>
<dbReference type="AlphaFoldDB" id="A0AAV4PVZ8"/>
<name>A0AAV4PVZ8_CAEEX</name>
<reference evidence="2 3" key="1">
    <citation type="submission" date="2021-06" db="EMBL/GenBank/DDBJ databases">
        <title>Caerostris extrusa draft genome.</title>
        <authorList>
            <person name="Kono N."/>
            <person name="Arakawa K."/>
        </authorList>
    </citation>
    <scope>NUCLEOTIDE SEQUENCE [LARGE SCALE GENOMIC DNA]</scope>
</reference>
<protein>
    <submittedName>
        <fullName evidence="2">Uncharacterized protein</fullName>
    </submittedName>
</protein>
<feature type="compositionally biased region" description="Polar residues" evidence="1">
    <location>
        <begin position="28"/>
        <end position="38"/>
    </location>
</feature>
<organism evidence="2 3">
    <name type="scientific">Caerostris extrusa</name>
    <name type="common">Bark spider</name>
    <name type="synonym">Caerostris bankana</name>
    <dbReference type="NCBI Taxonomy" id="172846"/>
    <lineage>
        <taxon>Eukaryota</taxon>
        <taxon>Metazoa</taxon>
        <taxon>Ecdysozoa</taxon>
        <taxon>Arthropoda</taxon>
        <taxon>Chelicerata</taxon>
        <taxon>Arachnida</taxon>
        <taxon>Araneae</taxon>
        <taxon>Araneomorphae</taxon>
        <taxon>Entelegynae</taxon>
        <taxon>Araneoidea</taxon>
        <taxon>Araneidae</taxon>
        <taxon>Caerostris</taxon>
    </lineage>
</organism>
<dbReference type="EMBL" id="BPLR01005168">
    <property type="protein sequence ID" value="GIY00354.1"/>
    <property type="molecule type" value="Genomic_DNA"/>
</dbReference>